<evidence type="ECO:0000313" key="6">
    <source>
        <dbReference type="Proteomes" id="UP000067476"/>
    </source>
</evidence>
<dbReference type="EC" id="1.8.1.9" evidence="3"/>
<keyword evidence="2 3" id="KW-0560">Oxidoreductase</keyword>
<sequence>MKNLIKTDYDLIIVGEGPAGLSAAIYSCRAGLRTILLENSTPGGKVMKTDSVENYPGFKTIKGPDLGFHFYEQALNLGAVEAGSGIKNYKKENDVFIVELINGKIITGLAMIIATGTKENLLKVPGELEYYGKGVSYCATCDGAFYKEKDELAVVGGGYSAIEEAIFLTRFVGKVYIIHRRQGFRVDKKSIEKAKNNNKIEFILDSVVTEIKGSKEVESITIKNLVDEDIRELKVSAIFPFIGHVPNTNFINDKSILNEEGFILTNDKMETDIKGLFAAGDVRDTPFRQIATAVSDGAIAAQFAIKFIENLN</sequence>
<dbReference type="Pfam" id="PF07992">
    <property type="entry name" value="Pyr_redox_2"/>
    <property type="match status" value="1"/>
</dbReference>
<dbReference type="PRINTS" id="PR00368">
    <property type="entry name" value="FADPNR"/>
</dbReference>
<evidence type="ECO:0000259" key="4">
    <source>
        <dbReference type="Pfam" id="PF07992"/>
    </source>
</evidence>
<gene>
    <name evidence="5" type="primary">trxB</name>
    <name evidence="5" type="ORF">SLITO_v1c00610</name>
</gene>
<dbReference type="Proteomes" id="UP000067476">
    <property type="component" value="Chromosome"/>
</dbReference>
<dbReference type="AlphaFoldDB" id="A0A0K1W092"/>
<dbReference type="NCBIfam" id="TIGR01292">
    <property type="entry name" value="TRX_reduct"/>
    <property type="match status" value="1"/>
</dbReference>
<dbReference type="GO" id="GO:0019430">
    <property type="term" value="P:removal of superoxide radicals"/>
    <property type="evidence" value="ECO:0007669"/>
    <property type="project" value="UniProtKB-UniRule"/>
</dbReference>
<dbReference type="GO" id="GO:0004791">
    <property type="term" value="F:thioredoxin-disulfide reductase (NADPH) activity"/>
    <property type="evidence" value="ECO:0007669"/>
    <property type="project" value="UniProtKB-UniRule"/>
</dbReference>
<keyword evidence="6" id="KW-1185">Reference proteome</keyword>
<proteinExistence type="inferred from homology"/>
<dbReference type="PANTHER" id="PTHR48105">
    <property type="entry name" value="THIOREDOXIN REDUCTASE 1-RELATED-RELATED"/>
    <property type="match status" value="1"/>
</dbReference>
<dbReference type="PRINTS" id="PR00469">
    <property type="entry name" value="PNDRDTASEII"/>
</dbReference>
<comment type="similarity">
    <text evidence="3">Belongs to the class-II pyridine nucleotide-disulfide oxidoreductase family.</text>
</comment>
<evidence type="ECO:0000256" key="1">
    <source>
        <dbReference type="ARBA" id="ARBA00022630"/>
    </source>
</evidence>
<dbReference type="InterPro" id="IPR050097">
    <property type="entry name" value="Ferredoxin-NADP_redctase_2"/>
</dbReference>
<comment type="subunit">
    <text evidence="3">Homodimer.</text>
</comment>
<name>A0A0K1W092_9MOLU</name>
<dbReference type="OrthoDB" id="9806179at2"/>
<comment type="cofactor">
    <cofactor evidence="3">
        <name>FAD</name>
        <dbReference type="ChEBI" id="CHEBI:57692"/>
    </cofactor>
</comment>
<dbReference type="PROSITE" id="PS51257">
    <property type="entry name" value="PROKAR_LIPOPROTEIN"/>
    <property type="match status" value="1"/>
</dbReference>
<dbReference type="STRING" id="216942.SLITO_v1c00610"/>
<dbReference type="KEGG" id="sll:SLITO_v1c00610"/>
<evidence type="ECO:0000313" key="5">
    <source>
        <dbReference type="EMBL" id="AKX33729.1"/>
    </source>
</evidence>
<dbReference type="InterPro" id="IPR036188">
    <property type="entry name" value="FAD/NAD-bd_sf"/>
</dbReference>
<evidence type="ECO:0000256" key="2">
    <source>
        <dbReference type="ARBA" id="ARBA00023002"/>
    </source>
</evidence>
<keyword evidence="3" id="KW-0274">FAD</keyword>
<keyword evidence="3" id="KW-0676">Redox-active center</keyword>
<dbReference type="GO" id="GO:0005737">
    <property type="term" value="C:cytoplasm"/>
    <property type="evidence" value="ECO:0007669"/>
    <property type="project" value="InterPro"/>
</dbReference>
<accession>A0A0K1W092</accession>
<evidence type="ECO:0000256" key="3">
    <source>
        <dbReference type="RuleBase" id="RU003880"/>
    </source>
</evidence>
<comment type="catalytic activity">
    <reaction evidence="3">
        <text>[thioredoxin]-dithiol + NADP(+) = [thioredoxin]-disulfide + NADPH + H(+)</text>
        <dbReference type="Rhea" id="RHEA:20345"/>
        <dbReference type="Rhea" id="RHEA-COMP:10698"/>
        <dbReference type="Rhea" id="RHEA-COMP:10700"/>
        <dbReference type="ChEBI" id="CHEBI:15378"/>
        <dbReference type="ChEBI" id="CHEBI:29950"/>
        <dbReference type="ChEBI" id="CHEBI:50058"/>
        <dbReference type="ChEBI" id="CHEBI:57783"/>
        <dbReference type="ChEBI" id="CHEBI:58349"/>
        <dbReference type="EC" id="1.8.1.9"/>
    </reaction>
</comment>
<dbReference type="InterPro" id="IPR005982">
    <property type="entry name" value="Thioredox_Rdtase"/>
</dbReference>
<protein>
    <recommendedName>
        <fullName evidence="3">Thioredoxin reductase</fullName>
        <ecNumber evidence="3">1.8.1.9</ecNumber>
    </recommendedName>
</protein>
<organism evidence="5 6">
    <name type="scientific">Spiroplasma litorale</name>
    <dbReference type="NCBI Taxonomy" id="216942"/>
    <lineage>
        <taxon>Bacteria</taxon>
        <taxon>Bacillati</taxon>
        <taxon>Mycoplasmatota</taxon>
        <taxon>Mollicutes</taxon>
        <taxon>Entomoplasmatales</taxon>
        <taxon>Spiroplasmataceae</taxon>
        <taxon>Spiroplasma</taxon>
    </lineage>
</organism>
<dbReference type="RefSeq" id="WP_075057830.1">
    <property type="nucleotide sequence ID" value="NZ_CP012357.1"/>
</dbReference>
<dbReference type="Gene3D" id="3.50.50.60">
    <property type="entry name" value="FAD/NAD(P)-binding domain"/>
    <property type="match status" value="2"/>
</dbReference>
<reference evidence="5 6" key="1">
    <citation type="journal article" date="2015" name="Genome Announc.">
        <title>Complete Genome Sequence of Spiroplasma litorale TN-1T (DSM 21781), a Bacterium Isolated from a Green-Eyed Horsefly (Tabanus nigrovittatus).</title>
        <authorList>
            <person name="Lo W.S."/>
            <person name="Lai Y.C."/>
            <person name="Lien Y.W."/>
            <person name="Wang T.H."/>
            <person name="Kuo C.H."/>
        </authorList>
    </citation>
    <scope>NUCLEOTIDE SEQUENCE [LARGE SCALE GENOMIC DNA]</scope>
    <source>
        <strain evidence="5 6">TN-1</strain>
    </source>
</reference>
<dbReference type="SUPFAM" id="SSF51905">
    <property type="entry name" value="FAD/NAD(P)-binding domain"/>
    <property type="match status" value="1"/>
</dbReference>
<dbReference type="InterPro" id="IPR023753">
    <property type="entry name" value="FAD/NAD-binding_dom"/>
</dbReference>
<dbReference type="PATRIC" id="fig|216942.3.peg.61"/>
<dbReference type="EMBL" id="CP012357">
    <property type="protein sequence ID" value="AKX33729.1"/>
    <property type="molecule type" value="Genomic_DNA"/>
</dbReference>
<feature type="domain" description="FAD/NAD(P)-binding" evidence="4">
    <location>
        <begin position="9"/>
        <end position="297"/>
    </location>
</feature>
<keyword evidence="1 3" id="KW-0285">Flavoprotein</keyword>